<evidence type="ECO:0000313" key="3">
    <source>
        <dbReference type="WBParaSite" id="ALUE_0000634401-mRNA-1"/>
    </source>
</evidence>
<dbReference type="InterPro" id="IPR046347">
    <property type="entry name" value="bZIP_sf"/>
</dbReference>
<proteinExistence type="predicted"/>
<dbReference type="Proteomes" id="UP000036681">
    <property type="component" value="Unplaced"/>
</dbReference>
<accession>A0A0M3HU99</accession>
<feature type="compositionally biased region" description="Polar residues" evidence="1">
    <location>
        <begin position="151"/>
        <end position="160"/>
    </location>
</feature>
<keyword evidence="2" id="KW-1185">Reference proteome</keyword>
<evidence type="ECO:0000313" key="2">
    <source>
        <dbReference type="Proteomes" id="UP000036681"/>
    </source>
</evidence>
<organism evidence="2 3">
    <name type="scientific">Ascaris lumbricoides</name>
    <name type="common">Giant roundworm</name>
    <dbReference type="NCBI Taxonomy" id="6252"/>
    <lineage>
        <taxon>Eukaryota</taxon>
        <taxon>Metazoa</taxon>
        <taxon>Ecdysozoa</taxon>
        <taxon>Nematoda</taxon>
        <taxon>Chromadorea</taxon>
        <taxon>Rhabditida</taxon>
        <taxon>Spirurina</taxon>
        <taxon>Ascaridomorpha</taxon>
        <taxon>Ascaridoidea</taxon>
        <taxon>Ascarididae</taxon>
        <taxon>Ascaris</taxon>
    </lineage>
</organism>
<dbReference type="GO" id="GO:0003700">
    <property type="term" value="F:DNA-binding transcription factor activity"/>
    <property type="evidence" value="ECO:0007669"/>
    <property type="project" value="InterPro"/>
</dbReference>
<dbReference type="SUPFAM" id="SSF57959">
    <property type="entry name" value="Leucine zipper domain"/>
    <property type="match status" value="1"/>
</dbReference>
<feature type="region of interest" description="Disordered" evidence="1">
    <location>
        <begin position="121"/>
        <end position="217"/>
    </location>
</feature>
<protein>
    <submittedName>
        <fullName evidence="3">BZIP domain-containing protein</fullName>
    </submittedName>
</protein>
<evidence type="ECO:0000256" key="1">
    <source>
        <dbReference type="SAM" id="MobiDB-lite"/>
    </source>
</evidence>
<dbReference type="WBParaSite" id="ALUE_0000634401-mRNA-1">
    <property type="protein sequence ID" value="ALUE_0000634401-mRNA-1"/>
    <property type="gene ID" value="ALUE_0000634401"/>
</dbReference>
<sequence length="282" mass="32563">MDLFSIGRYAQPSEGKSNNPKQETTRPDLSFPVDRQDSLMLCQQLQEKDGYDDFMDENIDLTPYLNDLQDLDGDLGEELIDKQRLIESDIYTQHCGYPPQYTDLAAYEHKEQEQSFDDMAGAAPATPRMSGRHLSVKTETPWEDEPIAPEQSLQPTTSSPGAKEQIEVTYTPTIKPRKYSLKPEAEKKNPLYRLKREKNNDAVRKSRSKAKEQQRMKDNQIKDLQEKVGVMSHLLEEKESSIKVLEKAVREEQMHKAELLAENKRLKCELGCLKKRYYAMKC</sequence>
<feature type="compositionally biased region" description="Basic and acidic residues" evidence="1">
    <location>
        <begin position="197"/>
        <end position="217"/>
    </location>
</feature>
<dbReference type="AlphaFoldDB" id="A0A0M3HU99"/>
<feature type="region of interest" description="Disordered" evidence="1">
    <location>
        <begin position="1"/>
        <end position="30"/>
    </location>
</feature>
<reference evidence="3" key="1">
    <citation type="submission" date="2017-02" db="UniProtKB">
        <authorList>
            <consortium name="WormBaseParasite"/>
        </authorList>
    </citation>
    <scope>IDENTIFICATION</scope>
</reference>
<dbReference type="Gene3D" id="1.20.5.170">
    <property type="match status" value="1"/>
</dbReference>
<name>A0A0M3HU99_ASCLU</name>